<name>A0A6J8E535_MYTCO</name>
<evidence type="ECO:0000313" key="1">
    <source>
        <dbReference type="EMBL" id="CAC5415216.1"/>
    </source>
</evidence>
<dbReference type="AlphaFoldDB" id="A0A6J8E535"/>
<organism evidence="1 2">
    <name type="scientific">Mytilus coruscus</name>
    <name type="common">Sea mussel</name>
    <dbReference type="NCBI Taxonomy" id="42192"/>
    <lineage>
        <taxon>Eukaryota</taxon>
        <taxon>Metazoa</taxon>
        <taxon>Spiralia</taxon>
        <taxon>Lophotrochozoa</taxon>
        <taxon>Mollusca</taxon>
        <taxon>Bivalvia</taxon>
        <taxon>Autobranchia</taxon>
        <taxon>Pteriomorphia</taxon>
        <taxon>Mytilida</taxon>
        <taxon>Mytiloidea</taxon>
        <taxon>Mytilidae</taxon>
        <taxon>Mytilinae</taxon>
        <taxon>Mytilus</taxon>
    </lineage>
</organism>
<keyword evidence="2" id="KW-1185">Reference proteome</keyword>
<sequence>MSCVTARLFDCGTNCLGDVTGDIRHVNRVPWVGVDVVKSGPATTLDVEQEARLVDHIKMMANFGYGYTRSEVVDLATDYAMYMKLRGKTKPFTLNSFYSFMSRWPELKTIKARGLAISRAKSVSQENIDDYQELEIILVKYNLVDNPHCIYNIDEKGVNFQHKPPNVVGAKDSKPPGARMNDSLIGDCTNGTSGSVSGTGCDAGHVLPDTGLNLPDTRLDLPDTRRDLPDTGLDLPDTRLDLTDTGLELPAPGNITLIDEADPTPDEDEMDILTNTELQKSPAGFFKQCKKNIGIGVKKTNKKEEILPLAKL</sequence>
<reference evidence="1 2" key="1">
    <citation type="submission" date="2020-06" db="EMBL/GenBank/DDBJ databases">
        <authorList>
            <person name="Li R."/>
            <person name="Bekaert M."/>
        </authorList>
    </citation>
    <scope>NUCLEOTIDE SEQUENCE [LARGE SCALE GENOMIC DNA]</scope>
    <source>
        <strain evidence="2">wild</strain>
    </source>
</reference>
<protein>
    <submittedName>
        <fullName evidence="1">Uncharacterized protein</fullName>
    </submittedName>
</protein>
<gene>
    <name evidence="1" type="ORF">MCOR_47922</name>
</gene>
<dbReference type="OrthoDB" id="10043687at2759"/>
<accession>A0A6J8E535</accession>
<evidence type="ECO:0000313" key="2">
    <source>
        <dbReference type="Proteomes" id="UP000507470"/>
    </source>
</evidence>
<dbReference type="Proteomes" id="UP000507470">
    <property type="component" value="Unassembled WGS sequence"/>
</dbReference>
<proteinExistence type="predicted"/>
<dbReference type="EMBL" id="CACVKT020008387">
    <property type="protein sequence ID" value="CAC5415216.1"/>
    <property type="molecule type" value="Genomic_DNA"/>
</dbReference>